<protein>
    <submittedName>
        <fullName evidence="1">Cob(I)yrinic acid a,c-diamide adenosyltransferase</fullName>
    </submittedName>
</protein>
<dbReference type="Pfam" id="PF02572">
    <property type="entry name" value="CobA_CobO_BtuR"/>
    <property type="match status" value="1"/>
</dbReference>
<dbReference type="AlphaFoldDB" id="A0A3L8PKT9"/>
<organism evidence="1 2">
    <name type="scientific">Aeromicrobium phragmitis</name>
    <dbReference type="NCBI Taxonomy" id="2478914"/>
    <lineage>
        <taxon>Bacteria</taxon>
        <taxon>Bacillati</taxon>
        <taxon>Actinomycetota</taxon>
        <taxon>Actinomycetes</taxon>
        <taxon>Propionibacteriales</taxon>
        <taxon>Nocardioidaceae</taxon>
        <taxon>Aeromicrobium</taxon>
    </lineage>
</organism>
<proteinExistence type="predicted"/>
<dbReference type="GO" id="GO:0009236">
    <property type="term" value="P:cobalamin biosynthetic process"/>
    <property type="evidence" value="ECO:0007669"/>
    <property type="project" value="InterPro"/>
</dbReference>
<gene>
    <name evidence="1" type="ORF">D9V41_15270</name>
</gene>
<dbReference type="PANTHER" id="PTHR46638">
    <property type="entry name" value="CORRINOID ADENOSYLTRANSFERASE"/>
    <property type="match status" value="1"/>
</dbReference>
<dbReference type="OrthoDB" id="9810309at2"/>
<dbReference type="EMBL" id="RDBF01000015">
    <property type="protein sequence ID" value="RLV54672.1"/>
    <property type="molecule type" value="Genomic_DNA"/>
</dbReference>
<keyword evidence="2" id="KW-1185">Reference proteome</keyword>
<dbReference type="PANTHER" id="PTHR46638:SF1">
    <property type="entry name" value="CORRINOID ADENOSYLTRANSFERASE"/>
    <property type="match status" value="1"/>
</dbReference>
<dbReference type="SUPFAM" id="SSF52540">
    <property type="entry name" value="P-loop containing nucleoside triphosphate hydrolases"/>
    <property type="match status" value="1"/>
</dbReference>
<reference evidence="1 2" key="1">
    <citation type="submission" date="2018-10" db="EMBL/GenBank/DDBJ databases">
        <title>Aeromicrobium sp. 9W16Y-2 whole genome shotgun sequence.</title>
        <authorList>
            <person name="Li F."/>
        </authorList>
    </citation>
    <scope>NUCLEOTIDE SEQUENCE [LARGE SCALE GENOMIC DNA]</scope>
    <source>
        <strain evidence="1 2">9W16Y-2</strain>
    </source>
</reference>
<dbReference type="GO" id="GO:0008817">
    <property type="term" value="F:corrinoid adenosyltransferase activity"/>
    <property type="evidence" value="ECO:0007669"/>
    <property type="project" value="InterPro"/>
</dbReference>
<dbReference type="RefSeq" id="WP_121795443.1">
    <property type="nucleotide sequence ID" value="NZ_RDBF01000015.1"/>
</dbReference>
<name>A0A3L8PKT9_9ACTN</name>
<evidence type="ECO:0000313" key="1">
    <source>
        <dbReference type="EMBL" id="RLV54672.1"/>
    </source>
</evidence>
<dbReference type="Gene3D" id="3.40.50.300">
    <property type="entry name" value="P-loop containing nucleotide triphosphate hydrolases"/>
    <property type="match status" value="1"/>
</dbReference>
<evidence type="ECO:0000313" key="2">
    <source>
        <dbReference type="Proteomes" id="UP000282515"/>
    </source>
</evidence>
<comment type="caution">
    <text evidence="1">The sequence shown here is derived from an EMBL/GenBank/DDBJ whole genome shotgun (WGS) entry which is preliminary data.</text>
</comment>
<keyword evidence="1" id="KW-0808">Transferase</keyword>
<dbReference type="GO" id="GO:0005524">
    <property type="term" value="F:ATP binding"/>
    <property type="evidence" value="ECO:0007669"/>
    <property type="project" value="InterPro"/>
</dbReference>
<dbReference type="PIRSF" id="PIRSF015617">
    <property type="entry name" value="Adensltrnsf_CobA"/>
    <property type="match status" value="1"/>
</dbReference>
<dbReference type="InterPro" id="IPR027417">
    <property type="entry name" value="P-loop_NTPase"/>
</dbReference>
<dbReference type="InterPro" id="IPR003724">
    <property type="entry name" value="CblAdoTrfase_CobA"/>
</dbReference>
<accession>A0A3L8PKT9</accession>
<dbReference type="Proteomes" id="UP000282515">
    <property type="component" value="Unassembled WGS sequence"/>
</dbReference>
<sequence>MTTGRRRRQPTDGIVMLFVGDGWGKSAASFGYAMRSAGRGWATLVVQFLKGEPWNAAEAASARRLGVEWAVFTPATSWGAAQPQALGAMAWERSRVAIESGEYGLVILDELTHAVHAGWVDEREVVETLERRAASTSVIVTGRTASGPLVSAADTVTRFSAEKHREKRGILQ</sequence>